<accession>A0A0G4EXD4</accession>
<name>A0A0G4EXD4_VITBC</name>
<dbReference type="Proteomes" id="UP000041254">
    <property type="component" value="Unassembled WGS sequence"/>
</dbReference>
<dbReference type="VEuPathDB" id="CryptoDB:Vbra_13923"/>
<gene>
    <name evidence="3" type="ORF">Vbra_13923</name>
</gene>
<dbReference type="Gene3D" id="6.10.250.1380">
    <property type="match status" value="1"/>
</dbReference>
<dbReference type="InterPro" id="IPR042091">
    <property type="entry name" value="Ska2_N"/>
</dbReference>
<feature type="compositionally biased region" description="Low complexity" evidence="1">
    <location>
        <begin position="120"/>
        <end position="130"/>
    </location>
</feature>
<dbReference type="Pfam" id="PF11362">
    <property type="entry name" value="DUF3161"/>
    <property type="match status" value="1"/>
</dbReference>
<dbReference type="AlphaFoldDB" id="A0A0G4EXD4"/>
<dbReference type="STRING" id="1169540.A0A0G4EXD4"/>
<dbReference type="OrthoDB" id="193920at2759"/>
<sequence length="327" mass="35672">MDKTALKLKEQLEEAWTDLCCVQYQLTQKLEGLYGKDLCPSKLLQRLDAVQERTKNIQDQYKDVLEQRYSLTKKLGEVLLKNEQDLHDLVDGLKLGSVPGVDTTLGRQFKDTYNRHMKALSSSLPSGGSPLPSPSSPFHLPPPAVARDDGPPPHSTTDGSPTVEELVPCFNDVSIADAQNETQEYEGREFDGGSDEGARLRPPLRQQRKEAMLTVAKGGRQGMAGRMAAKKGGGASAHTLVAVTSADFAAVPKLTKGNATLEEVNKAYLTIGKIIQKRGNSLKPILPADLQREGVDVVSRTGKEKLLVLRHLKLIQVNARDGSIMLA</sequence>
<feature type="compositionally biased region" description="Pro residues" evidence="1">
    <location>
        <begin position="131"/>
        <end position="144"/>
    </location>
</feature>
<dbReference type="Pfam" id="PF16740">
    <property type="entry name" value="SKA2"/>
    <property type="match status" value="1"/>
</dbReference>
<evidence type="ECO:0000256" key="1">
    <source>
        <dbReference type="SAM" id="MobiDB-lite"/>
    </source>
</evidence>
<protein>
    <recommendedName>
        <fullName evidence="2">Ska2 N-terminal domain-containing protein</fullName>
    </recommendedName>
</protein>
<evidence type="ECO:0000313" key="3">
    <source>
        <dbReference type="EMBL" id="CEM03458.1"/>
    </source>
</evidence>
<feature type="domain" description="Ska2 N-terminal" evidence="2">
    <location>
        <begin position="6"/>
        <end position="90"/>
    </location>
</feature>
<dbReference type="InParanoid" id="A0A0G4EXD4"/>
<reference evidence="3 4" key="1">
    <citation type="submission" date="2014-11" db="EMBL/GenBank/DDBJ databases">
        <authorList>
            <person name="Zhu J."/>
            <person name="Qi W."/>
            <person name="Song R."/>
        </authorList>
    </citation>
    <scope>NUCLEOTIDE SEQUENCE [LARGE SCALE GENOMIC DNA]</scope>
</reference>
<proteinExistence type="predicted"/>
<keyword evidence="4" id="KW-1185">Reference proteome</keyword>
<evidence type="ECO:0000259" key="2">
    <source>
        <dbReference type="Pfam" id="PF16740"/>
    </source>
</evidence>
<dbReference type="EMBL" id="CDMY01000341">
    <property type="protein sequence ID" value="CEM03458.1"/>
    <property type="molecule type" value="Genomic_DNA"/>
</dbReference>
<evidence type="ECO:0000313" key="4">
    <source>
        <dbReference type="Proteomes" id="UP000041254"/>
    </source>
</evidence>
<organism evidence="3 4">
    <name type="scientific">Vitrella brassicaformis (strain CCMP3155)</name>
    <dbReference type="NCBI Taxonomy" id="1169540"/>
    <lineage>
        <taxon>Eukaryota</taxon>
        <taxon>Sar</taxon>
        <taxon>Alveolata</taxon>
        <taxon>Colpodellida</taxon>
        <taxon>Vitrellaceae</taxon>
        <taxon>Vitrella</taxon>
    </lineage>
</organism>
<feature type="region of interest" description="Disordered" evidence="1">
    <location>
        <begin position="120"/>
        <end position="164"/>
    </location>
</feature>